<evidence type="ECO:0000313" key="2">
    <source>
        <dbReference type="Proteomes" id="UP001254848"/>
    </source>
</evidence>
<reference evidence="1 2" key="1">
    <citation type="submission" date="2023-07" db="EMBL/GenBank/DDBJ databases">
        <title>The novel representative of Negativicutes class, Anaeroselena agilis gen. nov. sp. nov.</title>
        <authorList>
            <person name="Prokofeva M.I."/>
            <person name="Elcheninov A.G."/>
            <person name="Klyukina A."/>
            <person name="Kublanov I.V."/>
            <person name="Frolov E.N."/>
            <person name="Podosokorskaya O.A."/>
        </authorList>
    </citation>
    <scope>NUCLEOTIDE SEQUENCE [LARGE SCALE GENOMIC DNA]</scope>
    <source>
        <strain evidence="1 2">4137-cl</strain>
    </source>
</reference>
<dbReference type="EMBL" id="JAUOZS010000001">
    <property type="protein sequence ID" value="MDT8900040.1"/>
    <property type="molecule type" value="Genomic_DNA"/>
</dbReference>
<proteinExistence type="predicted"/>
<name>A0ABU3NUD9_9FIRM</name>
<gene>
    <name evidence="1" type="ORF">Q4T40_02165</name>
</gene>
<accession>A0ABU3NUD9</accession>
<sequence length="81" mass="9168">MTKKVIRLKVKELMKAQIDANISTDSDLAKLIGVSVTQIWRVKLPITDTRYNAPGCQFIAGVIGTFQGRFEDFFYIDEVTI</sequence>
<organism evidence="1 2">
    <name type="scientific">Anaeroselena agilis</name>
    <dbReference type="NCBI Taxonomy" id="3063788"/>
    <lineage>
        <taxon>Bacteria</taxon>
        <taxon>Bacillati</taxon>
        <taxon>Bacillota</taxon>
        <taxon>Negativicutes</taxon>
        <taxon>Acetonemataceae</taxon>
        <taxon>Anaeroselena</taxon>
    </lineage>
</organism>
<protein>
    <submittedName>
        <fullName evidence="1">Uncharacterized protein</fullName>
    </submittedName>
</protein>
<keyword evidence="2" id="KW-1185">Reference proteome</keyword>
<dbReference type="Proteomes" id="UP001254848">
    <property type="component" value="Unassembled WGS sequence"/>
</dbReference>
<comment type="caution">
    <text evidence="1">The sequence shown here is derived from an EMBL/GenBank/DDBJ whole genome shotgun (WGS) entry which is preliminary data.</text>
</comment>
<dbReference type="RefSeq" id="WP_413778600.1">
    <property type="nucleotide sequence ID" value="NZ_JAUOZS010000001.1"/>
</dbReference>
<evidence type="ECO:0000313" key="1">
    <source>
        <dbReference type="EMBL" id="MDT8900040.1"/>
    </source>
</evidence>